<evidence type="ECO:0000259" key="1">
    <source>
        <dbReference type="Pfam" id="PF16586"/>
    </source>
</evidence>
<gene>
    <name evidence="3" type="ORF">ACFPOG_23890</name>
</gene>
<dbReference type="InterPro" id="IPR041239">
    <property type="entry name" value="DUF5605"/>
</dbReference>
<evidence type="ECO:0000259" key="2">
    <source>
        <dbReference type="Pfam" id="PF18310"/>
    </source>
</evidence>
<feature type="domain" description="DUF5060" evidence="1">
    <location>
        <begin position="9"/>
        <end position="76"/>
    </location>
</feature>
<dbReference type="InterPro" id="IPR013783">
    <property type="entry name" value="Ig-like_fold"/>
</dbReference>
<dbReference type="InterPro" id="IPR032260">
    <property type="entry name" value="DUF5060"/>
</dbReference>
<evidence type="ECO:0000313" key="3">
    <source>
        <dbReference type="EMBL" id="MFC5451281.1"/>
    </source>
</evidence>
<dbReference type="InterPro" id="IPR017853">
    <property type="entry name" value="GH"/>
</dbReference>
<evidence type="ECO:0000313" key="4">
    <source>
        <dbReference type="Proteomes" id="UP001596044"/>
    </source>
</evidence>
<name>A0ABW0KF20_9BACL</name>
<dbReference type="SUPFAM" id="SSF51445">
    <property type="entry name" value="(Trans)glycosidases"/>
    <property type="match status" value="1"/>
</dbReference>
<dbReference type="Gene3D" id="2.60.40.10">
    <property type="entry name" value="Immunoglobulins"/>
    <property type="match status" value="1"/>
</dbReference>
<dbReference type="PANTHER" id="PTHR37836:SF2">
    <property type="entry name" value="DUF4038 DOMAIN-CONTAINING PROTEIN"/>
    <property type="match status" value="1"/>
</dbReference>
<dbReference type="Pfam" id="PF16586">
    <property type="entry name" value="DUF5060"/>
    <property type="match status" value="1"/>
</dbReference>
<protein>
    <submittedName>
        <fullName evidence="3">DUF5605 domain-containing protein</fullName>
    </submittedName>
</protein>
<dbReference type="Gene3D" id="3.20.20.80">
    <property type="entry name" value="Glycosidases"/>
    <property type="match status" value="1"/>
</dbReference>
<dbReference type="EMBL" id="JBHSMJ010000031">
    <property type="protein sequence ID" value="MFC5451281.1"/>
    <property type="molecule type" value="Genomic_DNA"/>
</dbReference>
<dbReference type="Proteomes" id="UP001596044">
    <property type="component" value="Unassembled WGS sequence"/>
</dbReference>
<accession>A0ABW0KF20</accession>
<organism evidence="3 4">
    <name type="scientific">Paenibacillus aestuarii</name>
    <dbReference type="NCBI Taxonomy" id="516965"/>
    <lineage>
        <taxon>Bacteria</taxon>
        <taxon>Bacillati</taxon>
        <taxon>Bacillota</taxon>
        <taxon>Bacilli</taxon>
        <taxon>Bacillales</taxon>
        <taxon>Paenibacillaceae</taxon>
        <taxon>Paenibacillus</taxon>
    </lineage>
</organism>
<keyword evidence="4" id="KW-1185">Reference proteome</keyword>
<reference evidence="4" key="1">
    <citation type="journal article" date="2019" name="Int. J. Syst. Evol. Microbiol.">
        <title>The Global Catalogue of Microorganisms (GCM) 10K type strain sequencing project: providing services to taxonomists for standard genome sequencing and annotation.</title>
        <authorList>
            <consortium name="The Broad Institute Genomics Platform"/>
            <consortium name="The Broad Institute Genome Sequencing Center for Infectious Disease"/>
            <person name="Wu L."/>
            <person name="Ma J."/>
        </authorList>
    </citation>
    <scope>NUCLEOTIDE SEQUENCE [LARGE SCALE GENOMIC DNA]</scope>
    <source>
        <strain evidence="4">KACC 11904</strain>
    </source>
</reference>
<dbReference type="Gene3D" id="2.60.40.3950">
    <property type="match status" value="1"/>
</dbReference>
<dbReference type="RefSeq" id="WP_270878063.1">
    <property type="nucleotide sequence ID" value="NZ_JAQFVF010000015.1"/>
</dbReference>
<dbReference type="Pfam" id="PF18310">
    <property type="entry name" value="DUF5605"/>
    <property type="match status" value="1"/>
</dbReference>
<comment type="caution">
    <text evidence="3">The sequence shown here is derived from an EMBL/GenBank/DDBJ whole genome shotgun (WGS) entry which is preliminary data.</text>
</comment>
<proteinExistence type="predicted"/>
<sequence length="501" mass="58821">MTLNENGYEIEQWGRFEYRCTGPQEGNPFTDVRLVGRFRYDHRIVDAEGFYDGDGQYCIRFMPDTLGLWTFETVSNCEALHGHTGTLRCQEPLPGNRGPVRVHDTHHFAYADGTLYRPYGTTCYAWTHQGEQLEAMTLASLRQSPFNKIRMCVFPKHYDYNLNEPQRYPFAGSLEAGWDFTRFDPSYWSHLESRLQDLLDMGIEADLILFHPYDRWGFSKMTAETDELYLQYAIARLASFRNIWWSLANEYDLMHEKKMQDWDKFFKLIQAKDPYQHLRSIHNWHHPEIHYRSNAHWYDHGKPWVTHASIQHHDLNFIPEWRKLYGKPIVIDECRYEGDLNHGWGNLTAEAMTECFWRGMAFGGYVTHGETYVHPENIIWWSHGGTLHGQSAARIQFLQALMEEGPQLGQIAINFQWDTAAGGSDQEHYWVYFGQSRPAFRKLNLPEGIRFEMDLIDTWEMAVTRMQGLYEGVCRIELPAKPYMALRIRIASSNLQRGENV</sequence>
<dbReference type="PANTHER" id="PTHR37836">
    <property type="entry name" value="LMO1036 PROTEIN"/>
    <property type="match status" value="1"/>
</dbReference>
<feature type="domain" description="DUF5605" evidence="2">
    <location>
        <begin position="417"/>
        <end position="489"/>
    </location>
</feature>